<protein>
    <submittedName>
        <fullName evidence="12">Permuted single zf-CXXC unit</fullName>
    </submittedName>
</protein>
<feature type="region of interest" description="Disordered" evidence="10">
    <location>
        <begin position="941"/>
        <end position="969"/>
    </location>
</feature>
<evidence type="ECO:0000256" key="2">
    <source>
        <dbReference type="ARBA" id="ARBA00004123"/>
    </source>
</evidence>
<feature type="region of interest" description="Disordered" evidence="10">
    <location>
        <begin position="669"/>
        <end position="690"/>
    </location>
</feature>
<evidence type="ECO:0000313" key="13">
    <source>
        <dbReference type="Proteomes" id="UP001370490"/>
    </source>
</evidence>
<feature type="compositionally biased region" description="Basic residues" evidence="10">
    <location>
        <begin position="302"/>
        <end position="312"/>
    </location>
</feature>
<evidence type="ECO:0000256" key="6">
    <source>
        <dbReference type="ARBA" id="ARBA00023004"/>
    </source>
</evidence>
<dbReference type="GO" id="GO:0003677">
    <property type="term" value="F:DNA binding"/>
    <property type="evidence" value="ECO:0007669"/>
    <property type="project" value="UniProtKB-KW"/>
</dbReference>
<dbReference type="Pfam" id="PF15629">
    <property type="entry name" value="Perm-CXXC"/>
    <property type="match status" value="1"/>
</dbReference>
<evidence type="ECO:0000256" key="7">
    <source>
        <dbReference type="ARBA" id="ARBA00023014"/>
    </source>
</evidence>
<keyword evidence="7" id="KW-0411">Iron-sulfur</keyword>
<name>A0AAN8ZSJ5_9MAGN</name>
<proteinExistence type="inferred from homology"/>
<dbReference type="InterPro" id="IPR003651">
    <property type="entry name" value="Endonuclease3_FeS-loop_motif"/>
</dbReference>
<dbReference type="InterPro" id="IPR023170">
    <property type="entry name" value="HhH_base_excis_C"/>
</dbReference>
<comment type="cofactor">
    <cofactor evidence="1">
        <name>[4Fe-4S] cluster</name>
        <dbReference type="ChEBI" id="CHEBI:49883"/>
    </cofactor>
</comment>
<dbReference type="GO" id="GO:0019104">
    <property type="term" value="F:DNA N-glycosylase activity"/>
    <property type="evidence" value="ECO:0007669"/>
    <property type="project" value="InterPro"/>
</dbReference>
<dbReference type="GO" id="GO:0006284">
    <property type="term" value="P:base-excision repair"/>
    <property type="evidence" value="ECO:0007669"/>
    <property type="project" value="InterPro"/>
</dbReference>
<feature type="compositionally biased region" description="Basic residues" evidence="10">
    <location>
        <begin position="267"/>
        <end position="276"/>
    </location>
</feature>
<keyword evidence="4" id="KW-0004">4Fe-4S</keyword>
<evidence type="ECO:0000256" key="10">
    <source>
        <dbReference type="SAM" id="MobiDB-lite"/>
    </source>
</evidence>
<dbReference type="SUPFAM" id="SSF48150">
    <property type="entry name" value="DNA-glycosylase"/>
    <property type="match status" value="1"/>
</dbReference>
<dbReference type="InterPro" id="IPR028925">
    <property type="entry name" value="RRM_DME"/>
</dbReference>
<feature type="compositionally biased region" description="Basic residues" evidence="10">
    <location>
        <begin position="672"/>
        <end position="681"/>
    </location>
</feature>
<dbReference type="SMART" id="SM00478">
    <property type="entry name" value="ENDO3c"/>
    <property type="match status" value="1"/>
</dbReference>
<organism evidence="12 13">
    <name type="scientific">Dillenia turbinata</name>
    <dbReference type="NCBI Taxonomy" id="194707"/>
    <lineage>
        <taxon>Eukaryota</taxon>
        <taxon>Viridiplantae</taxon>
        <taxon>Streptophyta</taxon>
        <taxon>Embryophyta</taxon>
        <taxon>Tracheophyta</taxon>
        <taxon>Spermatophyta</taxon>
        <taxon>Magnoliopsida</taxon>
        <taxon>eudicotyledons</taxon>
        <taxon>Gunneridae</taxon>
        <taxon>Pentapetalae</taxon>
        <taxon>Dilleniales</taxon>
        <taxon>Dilleniaceae</taxon>
        <taxon>Dillenia</taxon>
    </lineage>
</organism>
<keyword evidence="9" id="KW-0539">Nucleus</keyword>
<keyword evidence="8" id="KW-0238">DNA-binding</keyword>
<reference evidence="12 13" key="1">
    <citation type="submission" date="2023-12" db="EMBL/GenBank/DDBJ databases">
        <title>A high-quality genome assembly for Dillenia turbinata (Dilleniales).</title>
        <authorList>
            <person name="Chanderbali A."/>
        </authorList>
    </citation>
    <scope>NUCLEOTIDE SEQUENCE [LARGE SCALE GENOMIC DNA]</scope>
    <source>
        <strain evidence="12">LSX21</strain>
        <tissue evidence="12">Leaf</tissue>
    </source>
</reference>
<feature type="compositionally biased region" description="Basic and acidic residues" evidence="10">
    <location>
        <begin position="292"/>
        <end position="301"/>
    </location>
</feature>
<feature type="compositionally biased region" description="Basic and acidic residues" evidence="10">
    <location>
        <begin position="246"/>
        <end position="258"/>
    </location>
</feature>
<evidence type="ECO:0000256" key="9">
    <source>
        <dbReference type="ARBA" id="ARBA00023242"/>
    </source>
</evidence>
<dbReference type="EMBL" id="JBAMMX010000003">
    <property type="protein sequence ID" value="KAK6943980.1"/>
    <property type="molecule type" value="Genomic_DNA"/>
</dbReference>
<dbReference type="GO" id="GO:0141166">
    <property type="term" value="P:chromosomal 5-methylcytosine DNA demethylation pathway"/>
    <property type="evidence" value="ECO:0007669"/>
    <property type="project" value="InterPro"/>
</dbReference>
<feature type="non-terminal residue" evidence="12">
    <location>
        <position position="1"/>
    </location>
</feature>
<comment type="subcellular location">
    <subcellularLocation>
        <location evidence="2">Nucleus</location>
    </subcellularLocation>
</comment>
<dbReference type="GO" id="GO:0003906">
    <property type="term" value="F:DNA-(apurinic or apyrimidinic site) endonuclease activity"/>
    <property type="evidence" value="ECO:0007669"/>
    <property type="project" value="UniProtKB-ARBA"/>
</dbReference>
<feature type="region of interest" description="Disordered" evidence="10">
    <location>
        <begin position="461"/>
        <end position="481"/>
    </location>
</feature>
<dbReference type="SMART" id="SM00525">
    <property type="entry name" value="FES"/>
    <property type="match status" value="1"/>
</dbReference>
<gene>
    <name evidence="12" type="ORF">RJ641_025082</name>
</gene>
<feature type="domain" description="HhH-GPD" evidence="11">
    <location>
        <begin position="1309"/>
        <end position="1471"/>
    </location>
</feature>
<evidence type="ECO:0000259" key="11">
    <source>
        <dbReference type="SMART" id="SM00478"/>
    </source>
</evidence>
<feature type="compositionally biased region" description="Polar residues" evidence="10">
    <location>
        <begin position="952"/>
        <end position="968"/>
    </location>
</feature>
<dbReference type="InterPro" id="IPR003265">
    <property type="entry name" value="HhH-GPD_domain"/>
</dbReference>
<dbReference type="CDD" id="cd00056">
    <property type="entry name" value="ENDO3c"/>
    <property type="match status" value="1"/>
</dbReference>
<dbReference type="Pfam" id="PF15628">
    <property type="entry name" value="RRM_DME"/>
    <property type="match status" value="1"/>
</dbReference>
<evidence type="ECO:0000256" key="4">
    <source>
        <dbReference type="ARBA" id="ARBA00022485"/>
    </source>
</evidence>
<comment type="similarity">
    <text evidence="3">Belongs to the DNA glycosylase family. DEMETER subfamily.</text>
</comment>
<dbReference type="PANTHER" id="PTHR46213">
    <property type="entry name" value="TRANSCRIPTIONAL ACTIVATOR DEMETER"/>
    <property type="match status" value="1"/>
</dbReference>
<comment type="caution">
    <text evidence="12">The sequence shown here is derived from an EMBL/GenBank/DDBJ whole genome shotgun (WGS) entry which is preliminary data.</text>
</comment>
<dbReference type="Proteomes" id="UP001370490">
    <property type="component" value="Unassembled WGS sequence"/>
</dbReference>
<evidence type="ECO:0000256" key="8">
    <source>
        <dbReference type="ARBA" id="ARBA00023125"/>
    </source>
</evidence>
<dbReference type="InterPro" id="IPR011257">
    <property type="entry name" value="DNA_glycosylase"/>
</dbReference>
<keyword evidence="5" id="KW-0479">Metal-binding</keyword>
<dbReference type="GO" id="GO:0035514">
    <property type="term" value="F:DNA demethylase activity"/>
    <property type="evidence" value="ECO:0007669"/>
    <property type="project" value="InterPro"/>
</dbReference>
<evidence type="ECO:0000313" key="12">
    <source>
        <dbReference type="EMBL" id="KAK6943980.1"/>
    </source>
</evidence>
<accession>A0AAN8ZSJ5</accession>
<dbReference type="PANTHER" id="PTHR46213:SF13">
    <property type="entry name" value="DEMETER-LIKE PROTEIN 2-RELATED"/>
    <property type="match status" value="1"/>
</dbReference>
<dbReference type="GO" id="GO:0046872">
    <property type="term" value="F:metal ion binding"/>
    <property type="evidence" value="ECO:0007669"/>
    <property type="project" value="UniProtKB-KW"/>
</dbReference>
<dbReference type="InterPro" id="IPR044811">
    <property type="entry name" value="DME/ROS1"/>
</dbReference>
<evidence type="ECO:0000256" key="5">
    <source>
        <dbReference type="ARBA" id="ARBA00022723"/>
    </source>
</evidence>
<dbReference type="GO" id="GO:0005634">
    <property type="term" value="C:nucleus"/>
    <property type="evidence" value="ECO:0007669"/>
    <property type="project" value="UniProtKB-SubCell"/>
</dbReference>
<keyword evidence="6" id="KW-0408">Iron</keyword>
<dbReference type="FunFam" id="1.10.1670.10:FF:000004">
    <property type="entry name" value="DNA glycosylase/AP lyase ROS1"/>
    <property type="match status" value="1"/>
</dbReference>
<dbReference type="GO" id="GO:0051539">
    <property type="term" value="F:4 iron, 4 sulfur cluster binding"/>
    <property type="evidence" value="ECO:0007669"/>
    <property type="project" value="UniProtKB-KW"/>
</dbReference>
<keyword evidence="13" id="KW-1185">Reference proteome</keyword>
<feature type="region of interest" description="Disordered" evidence="10">
    <location>
        <begin position="241"/>
        <end position="337"/>
    </location>
</feature>
<dbReference type="Gene3D" id="1.10.1670.10">
    <property type="entry name" value="Helix-hairpin-Helix base-excision DNA repair enzymes (C-terminal)"/>
    <property type="match status" value="1"/>
</dbReference>
<evidence type="ECO:0000256" key="3">
    <source>
        <dbReference type="ARBA" id="ARBA00005646"/>
    </source>
</evidence>
<dbReference type="InterPro" id="IPR028924">
    <property type="entry name" value="Perm-CXXC"/>
</dbReference>
<feature type="region of interest" description="Disordered" evidence="10">
    <location>
        <begin position="604"/>
        <end position="624"/>
    </location>
</feature>
<sequence>LAKYTARKGRATLRGFLGAYHSSQAQHNQFVTKHMHQHLEDNFRIQKPRACHQQGMSSTRSSIWINYDTKRVASQSSLKFGSIAPFTDGLSMPHQPTCELNIPARSSSDADTGKMATQFTPMTPEPKRLDEKEVSELAKIIIEQKNQEKDCYPTCHKPACDLNLPITSGIISDSSRVVSQFAPMTPNQSKRVQNQVSEVPHTVGREGTNQEKDGSIDAVATIAATKEHDDKEAQQIVTDLSSSGLKENHNPDKGDNHLDLNQTLQLKPKRRKHRPRVITEGKPRTPKPAKTKPNDTPEKPTGKRKYVRKKPYEKRSKTPSAEAEVIDSNQETTGVAKRSCRRALNFDINDETRERETQDVGNYKLQSLSTVQLSQDMELHMENTSAGIAYDLTRSMNQILKGYTALPEEEIQSKITRTNQLLRSALQEEITTDRKQQINSTAKFAEASMVVRTSTAATPLEPYPKISSRSSTSSVGEEKTRGLKMGHSCTIEQAGLSMANVGGALYNSIQTYQTMLKNPEVNCSRIPSMHFPEIYKKKRSEKVYSSASTASSTLSSETVAESCQRQATTCPQNSSSAIPLPSKSNCRISNNQFCTINSLTSHGESVPDMHGSTSGIQGLRKKRSKASTRARDLASLVGIVQCGQFPTVSIDKFPTPQTCMEALVADTGSTMSKRKRTRKRASSTYSTNGPQLQENVVKNNHSQILSRSNGSPLQLTWREALSVELITEHLRRLNVNGEGNKFTTEYNALVPYCIENQEQSAMVLYHRDGTVVPFDSSLIPFRKRKPRPKVDLDEETTRVWKLLLENIDNEGIDGTDEEKVKWWEDERSVFCGRADSFIARMHLVQGDRRFSPWKGSVLDSVIGVFLTQNVSDHLSSSAFMSLAARFPLVSKSNLETCYKSGKNVLVEEPDLDPDDCQLDPAISWHETNSDQTVSHRSFTTVHKDEHGEETDVSNNKHPGSSTMPVKSAENNESKLLDSGGGDARIYDEMTLNYSTTVLVEAGQASLTEKIGVIRLPFSENFVVSSQTSAEYSISQTVERIGSCSEGNSEVEDVTGSFKSETYDCSACFVEPLSIEISIEGQNRAGNMEYDESRQELGSCNGQSECETIILPSICHGHLTADLGEVQIESIEMLENIKVDASEKDENCGRRVSESSTECVPPAGFQLKMTLDAQETQKSSSQNNPSSSNLQGELNAIFQSNDKIGWDSNDKKSMAQIQCNKKLQNLDLPNFSHGTLEVAESTNAECKQGTEQKEVESNLNKFNHLSVVTLSGTKANTLKAKRVRTVKEKKNDIDWDDLKKQAEAGGRKRERTANTMDSLDYEAVRLADVNEIANAIKERGMNNMLAERIKDFLNRLVKEHGSIDLEWLRDVHPDKAKEYLLSIRGLGLKSVECVRLLTLHHLAFPVDTNVGRIAVRLGWVPLQPLPESLQLHLLELYPVLESIQKYLWPRLCKLDQRTLYELHYQMITFGKVFCTKSKPNCNACPMKVECRHFASAFASARLALPSSEERSIVSAAQNTVPVSQDPPGITHPLTLMPSRAEQKSAAENTVPVSQDPPGIMHPLTLIPSQAEQKSEPNIGLGNSEPIIEVPSTPEPEQTQMSVLDIEDTHHKDPDEIPTIKFSIERFTQTIQNYMQENMELEEAEMSKALVALTPEAASIPMPKLKNISRLRTEHRVYELPDSHPLLEGLDKREPDDPCSYLLAIWTPGETVDSIEPPARKCSSQGPGKLCDEMTCFSCNSIREANSQTVRGTLLIPCRTAMRGSFPLNGTYFQVNEVFADHDSSLNPIDVPRAWIWNLPRRTVYFGTSIPTIFKGLSTENIQYCFWRGFVCVRGFDQKTRAPRPLIARLHFPASKMPRAKGGDEKYGK</sequence>
<evidence type="ECO:0000256" key="1">
    <source>
        <dbReference type="ARBA" id="ARBA00001966"/>
    </source>
</evidence>